<keyword evidence="3" id="KW-1185">Reference proteome</keyword>
<evidence type="ECO:0000256" key="1">
    <source>
        <dbReference type="SAM" id="MobiDB-lite"/>
    </source>
</evidence>
<evidence type="ECO:0000313" key="3">
    <source>
        <dbReference type="Proteomes" id="UP000694680"/>
    </source>
</evidence>
<organism evidence="2 3">
    <name type="scientific">Gouania willdenowi</name>
    <name type="common">Blunt-snouted clingfish</name>
    <name type="synonym">Lepadogaster willdenowi</name>
    <dbReference type="NCBI Taxonomy" id="441366"/>
    <lineage>
        <taxon>Eukaryota</taxon>
        <taxon>Metazoa</taxon>
        <taxon>Chordata</taxon>
        <taxon>Craniata</taxon>
        <taxon>Vertebrata</taxon>
        <taxon>Euteleostomi</taxon>
        <taxon>Actinopterygii</taxon>
        <taxon>Neopterygii</taxon>
        <taxon>Teleostei</taxon>
        <taxon>Neoteleostei</taxon>
        <taxon>Acanthomorphata</taxon>
        <taxon>Ovalentaria</taxon>
        <taxon>Blenniimorphae</taxon>
        <taxon>Blenniiformes</taxon>
        <taxon>Gobiesocoidei</taxon>
        <taxon>Gobiesocidae</taxon>
        <taxon>Gobiesocinae</taxon>
        <taxon>Gouania</taxon>
    </lineage>
</organism>
<evidence type="ECO:0000313" key="2">
    <source>
        <dbReference type="Ensembl" id="ENSGWIP00000002100.1"/>
    </source>
</evidence>
<feature type="compositionally biased region" description="Polar residues" evidence="1">
    <location>
        <begin position="65"/>
        <end position="81"/>
    </location>
</feature>
<feature type="compositionally biased region" description="Gly residues" evidence="1">
    <location>
        <begin position="30"/>
        <end position="48"/>
    </location>
</feature>
<sequence>ALAATLRPGAGSRHWRRRWRPGAGSRHCGDVGGLVRGAGTGGDVGRPGAGSRHWRRRWRPGGSLTGSSSHPYNRSSLASSR</sequence>
<dbReference type="AlphaFoldDB" id="A0A8C5D501"/>
<reference evidence="2" key="1">
    <citation type="submission" date="2020-06" db="EMBL/GenBank/DDBJ databases">
        <authorList>
            <consortium name="Wellcome Sanger Institute Data Sharing"/>
        </authorList>
    </citation>
    <scope>NUCLEOTIDE SEQUENCE [LARGE SCALE GENOMIC DNA]</scope>
</reference>
<protein>
    <submittedName>
        <fullName evidence="2">Uncharacterized protein</fullName>
    </submittedName>
</protein>
<dbReference type="Ensembl" id="ENSGWIT00000002261.1">
    <property type="protein sequence ID" value="ENSGWIP00000002100.1"/>
    <property type="gene ID" value="ENSGWIG00000001154.1"/>
</dbReference>
<name>A0A8C5D501_GOUWI</name>
<reference evidence="2" key="2">
    <citation type="submission" date="2025-08" db="UniProtKB">
        <authorList>
            <consortium name="Ensembl"/>
        </authorList>
    </citation>
    <scope>IDENTIFICATION</scope>
</reference>
<proteinExistence type="predicted"/>
<accession>A0A8C5D501</accession>
<dbReference type="Proteomes" id="UP000694680">
    <property type="component" value="Chromosome 3"/>
</dbReference>
<reference evidence="2" key="3">
    <citation type="submission" date="2025-09" db="UniProtKB">
        <authorList>
            <consortium name="Ensembl"/>
        </authorList>
    </citation>
    <scope>IDENTIFICATION</scope>
</reference>
<feature type="region of interest" description="Disordered" evidence="1">
    <location>
        <begin position="1"/>
        <end position="81"/>
    </location>
</feature>